<dbReference type="Proteomes" id="UP000299102">
    <property type="component" value="Unassembled WGS sequence"/>
</dbReference>
<keyword evidence="1" id="KW-0695">RNA-directed DNA polymerase</keyword>
<name>A0A4C1WR71_EUMVA</name>
<dbReference type="AlphaFoldDB" id="A0A4C1WR71"/>
<keyword evidence="1" id="KW-0808">Transferase</keyword>
<evidence type="ECO:0000313" key="2">
    <source>
        <dbReference type="Proteomes" id="UP000299102"/>
    </source>
</evidence>
<comment type="caution">
    <text evidence="1">The sequence shown here is derived from an EMBL/GenBank/DDBJ whole genome shotgun (WGS) entry which is preliminary data.</text>
</comment>
<sequence length="107" mass="12111">MTYALLVFTHAAPTKKLQVLQNKFCRSATNAHWCVRNSFLHRDVELPKISKHMKNLSERFFSIVVSHPNLRLSAAASYEVSPLYHFISRTRNALTDPPDALTSEVAG</sequence>
<dbReference type="OrthoDB" id="10050074at2759"/>
<evidence type="ECO:0000313" key="1">
    <source>
        <dbReference type="EMBL" id="GBP52614.1"/>
    </source>
</evidence>
<keyword evidence="1" id="KW-0548">Nucleotidyltransferase</keyword>
<gene>
    <name evidence="1" type="ORF">EVAR_35804_1</name>
</gene>
<reference evidence="1 2" key="1">
    <citation type="journal article" date="2019" name="Commun. Biol.">
        <title>The bagworm genome reveals a unique fibroin gene that provides high tensile strength.</title>
        <authorList>
            <person name="Kono N."/>
            <person name="Nakamura H."/>
            <person name="Ohtoshi R."/>
            <person name="Tomita M."/>
            <person name="Numata K."/>
            <person name="Arakawa K."/>
        </authorList>
    </citation>
    <scope>NUCLEOTIDE SEQUENCE [LARGE SCALE GENOMIC DNA]</scope>
</reference>
<dbReference type="EMBL" id="BGZK01000606">
    <property type="protein sequence ID" value="GBP52614.1"/>
    <property type="molecule type" value="Genomic_DNA"/>
</dbReference>
<keyword evidence="2" id="KW-1185">Reference proteome</keyword>
<dbReference type="GO" id="GO:0003964">
    <property type="term" value="F:RNA-directed DNA polymerase activity"/>
    <property type="evidence" value="ECO:0007669"/>
    <property type="project" value="UniProtKB-KW"/>
</dbReference>
<protein>
    <submittedName>
        <fullName evidence="1">RNA-directed DNA polymerase from mobile element jockey</fullName>
    </submittedName>
</protein>
<accession>A0A4C1WR71</accession>
<proteinExistence type="predicted"/>
<organism evidence="1 2">
    <name type="scientific">Eumeta variegata</name>
    <name type="common">Bagworm moth</name>
    <name type="synonym">Eumeta japonica</name>
    <dbReference type="NCBI Taxonomy" id="151549"/>
    <lineage>
        <taxon>Eukaryota</taxon>
        <taxon>Metazoa</taxon>
        <taxon>Ecdysozoa</taxon>
        <taxon>Arthropoda</taxon>
        <taxon>Hexapoda</taxon>
        <taxon>Insecta</taxon>
        <taxon>Pterygota</taxon>
        <taxon>Neoptera</taxon>
        <taxon>Endopterygota</taxon>
        <taxon>Lepidoptera</taxon>
        <taxon>Glossata</taxon>
        <taxon>Ditrysia</taxon>
        <taxon>Tineoidea</taxon>
        <taxon>Psychidae</taxon>
        <taxon>Oiketicinae</taxon>
        <taxon>Eumeta</taxon>
    </lineage>
</organism>